<dbReference type="OrthoDB" id="8185598at2759"/>
<reference evidence="5" key="1">
    <citation type="submission" date="2013-04" db="EMBL/GenBank/DDBJ databases">
        <authorList>
            <person name="Qu J."/>
            <person name="Murali S.C."/>
            <person name="Bandaranaike D."/>
            <person name="Bellair M."/>
            <person name="Blankenburg K."/>
            <person name="Chao H."/>
            <person name="Dinh H."/>
            <person name="Doddapaneni H."/>
            <person name="Downs B."/>
            <person name="Dugan-Rocha S."/>
            <person name="Elkadiri S."/>
            <person name="Gnanaolivu R.D."/>
            <person name="Hernandez B."/>
            <person name="Javaid M."/>
            <person name="Jayaseelan J.C."/>
            <person name="Lee S."/>
            <person name="Li M."/>
            <person name="Ming W."/>
            <person name="Munidasa M."/>
            <person name="Muniz J."/>
            <person name="Nguyen L."/>
            <person name="Ongeri F."/>
            <person name="Osuji N."/>
            <person name="Pu L.-L."/>
            <person name="Puazo M."/>
            <person name="Qu C."/>
            <person name="Quiroz J."/>
            <person name="Raj R."/>
            <person name="Weissenberger G."/>
            <person name="Xin Y."/>
            <person name="Zou X."/>
            <person name="Han Y."/>
            <person name="Richards S."/>
            <person name="Worley K."/>
            <person name="Muzny D."/>
            <person name="Gibbs R."/>
        </authorList>
    </citation>
    <scope>NUCLEOTIDE SEQUENCE</scope>
    <source>
        <strain evidence="5">Sampled in the wild</strain>
    </source>
</reference>
<dbReference type="Pfam" id="PF06585">
    <property type="entry name" value="JHBP"/>
    <property type="match status" value="1"/>
</dbReference>
<reference evidence="5" key="2">
    <citation type="submission" date="2017-10" db="EMBL/GenBank/DDBJ databases">
        <title>Ladona fulva Genome sequencing and assembly.</title>
        <authorList>
            <person name="Murali S."/>
            <person name="Richards S."/>
            <person name="Bandaranaike D."/>
            <person name="Bellair M."/>
            <person name="Blankenburg K."/>
            <person name="Chao H."/>
            <person name="Dinh H."/>
            <person name="Doddapaneni H."/>
            <person name="Dugan-Rocha S."/>
            <person name="Elkadiri S."/>
            <person name="Gnanaolivu R."/>
            <person name="Hernandez B."/>
            <person name="Skinner E."/>
            <person name="Javaid M."/>
            <person name="Lee S."/>
            <person name="Li M."/>
            <person name="Ming W."/>
            <person name="Munidasa M."/>
            <person name="Muniz J."/>
            <person name="Nguyen L."/>
            <person name="Hughes D."/>
            <person name="Osuji N."/>
            <person name="Pu L.-L."/>
            <person name="Puazo M."/>
            <person name="Qu C."/>
            <person name="Quiroz J."/>
            <person name="Raj R."/>
            <person name="Weissenberger G."/>
            <person name="Xin Y."/>
            <person name="Zou X."/>
            <person name="Han Y."/>
            <person name="Worley K."/>
            <person name="Muzny D."/>
            <person name="Gibbs R."/>
        </authorList>
    </citation>
    <scope>NUCLEOTIDE SEQUENCE</scope>
    <source>
        <strain evidence="5">Sampled in the wild</strain>
    </source>
</reference>
<dbReference type="Proteomes" id="UP000792457">
    <property type="component" value="Unassembled WGS sequence"/>
</dbReference>
<keyword evidence="1 4" id="KW-0732">Signal</keyword>
<dbReference type="GO" id="GO:0007623">
    <property type="term" value="P:circadian rhythm"/>
    <property type="evidence" value="ECO:0007669"/>
    <property type="project" value="UniProtKB-ARBA"/>
</dbReference>
<gene>
    <name evidence="5" type="ORF">J437_LFUL002907</name>
</gene>
<organism evidence="5 6">
    <name type="scientific">Ladona fulva</name>
    <name type="common">Scarce chaser dragonfly</name>
    <name type="synonym">Libellula fulva</name>
    <dbReference type="NCBI Taxonomy" id="123851"/>
    <lineage>
        <taxon>Eukaryota</taxon>
        <taxon>Metazoa</taxon>
        <taxon>Ecdysozoa</taxon>
        <taxon>Arthropoda</taxon>
        <taxon>Hexapoda</taxon>
        <taxon>Insecta</taxon>
        <taxon>Pterygota</taxon>
        <taxon>Palaeoptera</taxon>
        <taxon>Odonata</taxon>
        <taxon>Epiprocta</taxon>
        <taxon>Anisoptera</taxon>
        <taxon>Libelluloidea</taxon>
        <taxon>Libellulidae</taxon>
        <taxon>Ladona</taxon>
    </lineage>
</organism>
<dbReference type="AlphaFoldDB" id="A0A8K0KP79"/>
<evidence type="ECO:0000256" key="3">
    <source>
        <dbReference type="ARBA" id="ARBA00060902"/>
    </source>
</evidence>
<dbReference type="EMBL" id="KZ309354">
    <property type="protein sequence ID" value="KAG8238450.1"/>
    <property type="molecule type" value="Genomic_DNA"/>
</dbReference>
<dbReference type="GO" id="GO:0005615">
    <property type="term" value="C:extracellular space"/>
    <property type="evidence" value="ECO:0007669"/>
    <property type="project" value="TreeGrafter"/>
</dbReference>
<evidence type="ECO:0000256" key="2">
    <source>
        <dbReference type="ARBA" id="ARBA00023108"/>
    </source>
</evidence>
<evidence type="ECO:0000313" key="5">
    <source>
        <dbReference type="EMBL" id="KAG8238450.1"/>
    </source>
</evidence>
<evidence type="ECO:0000313" key="6">
    <source>
        <dbReference type="Proteomes" id="UP000792457"/>
    </source>
</evidence>
<keyword evidence="6" id="KW-1185">Reference proteome</keyword>
<dbReference type="PANTHER" id="PTHR11008:SF35">
    <property type="entry name" value="PROTEIN TAKEOUT-LIKE PROTEIN"/>
    <property type="match status" value="1"/>
</dbReference>
<comment type="caution">
    <text evidence="5">The sequence shown here is derived from an EMBL/GenBank/DDBJ whole genome shotgun (WGS) entry which is preliminary data.</text>
</comment>
<dbReference type="InterPro" id="IPR038606">
    <property type="entry name" value="To_sf"/>
</dbReference>
<comment type="similarity">
    <text evidence="3">Belongs to the TO family.</text>
</comment>
<protein>
    <submittedName>
        <fullName evidence="5">Uncharacterized protein</fullName>
    </submittedName>
</protein>
<evidence type="ECO:0000256" key="4">
    <source>
        <dbReference type="SAM" id="SignalP"/>
    </source>
</evidence>
<feature type="signal peptide" evidence="4">
    <location>
        <begin position="1"/>
        <end position="20"/>
    </location>
</feature>
<evidence type="ECO:0000256" key="1">
    <source>
        <dbReference type="ARBA" id="ARBA00022729"/>
    </source>
</evidence>
<feature type="chain" id="PRO_5035465699" evidence="4">
    <location>
        <begin position="21"/>
        <end position="262"/>
    </location>
</feature>
<sequence length="262" mass="29050">MAPKMLTAAVLIVCLALASGAAIETQEEEQEIQTPEYIIPCKRGDKDINNCIKRTFNHLRSYLIDGINELNVPPIEPLKIDRMMMENGHGPVRVRAVFSNLTVHGASNYSVVAVKSDIDSLRVDLGMKIPKISATGKYEITGNVLLLPVHGKGDFFTTFSDVTAIAQIYGKEEAEAFGRKGPFMRTDKLLVDFALGKARFRVRDLINGDSVLGAAMNQFLNENSMEIINEMKPAAAASIAKHFKKILNDAFLRIPMKVWLRD</sequence>
<accession>A0A8K0KP79</accession>
<name>A0A8K0KP79_LADFU</name>
<dbReference type="SMART" id="SM00700">
    <property type="entry name" value="JHBP"/>
    <property type="match status" value="1"/>
</dbReference>
<dbReference type="Gene3D" id="3.15.10.30">
    <property type="entry name" value="Haemolymph juvenile hormone binding protein"/>
    <property type="match status" value="1"/>
</dbReference>
<dbReference type="PANTHER" id="PTHR11008">
    <property type="entry name" value="PROTEIN TAKEOUT-LIKE PROTEIN"/>
    <property type="match status" value="1"/>
</dbReference>
<dbReference type="FunFam" id="3.15.10.30:FF:000001">
    <property type="entry name" value="Takeout-like protein 1"/>
    <property type="match status" value="1"/>
</dbReference>
<dbReference type="InterPro" id="IPR010562">
    <property type="entry name" value="Haemolymph_juvenile_hormone-bd"/>
</dbReference>
<proteinExistence type="inferred from homology"/>
<keyword evidence="2" id="KW-0090">Biological rhythms</keyword>